<keyword evidence="2" id="KW-1185">Reference proteome</keyword>
<evidence type="ECO:0000313" key="1">
    <source>
        <dbReference type="EMBL" id="CAG8443195.1"/>
    </source>
</evidence>
<organism evidence="1 2">
    <name type="scientific">Acaulospora colombiana</name>
    <dbReference type="NCBI Taxonomy" id="27376"/>
    <lineage>
        <taxon>Eukaryota</taxon>
        <taxon>Fungi</taxon>
        <taxon>Fungi incertae sedis</taxon>
        <taxon>Mucoromycota</taxon>
        <taxon>Glomeromycotina</taxon>
        <taxon>Glomeromycetes</taxon>
        <taxon>Diversisporales</taxon>
        <taxon>Acaulosporaceae</taxon>
        <taxon>Acaulospora</taxon>
    </lineage>
</organism>
<feature type="non-terminal residue" evidence="1">
    <location>
        <position position="494"/>
    </location>
</feature>
<dbReference type="Proteomes" id="UP000789525">
    <property type="component" value="Unassembled WGS sequence"/>
</dbReference>
<gene>
    <name evidence="1" type="ORF">ACOLOM_LOCUS364</name>
</gene>
<evidence type="ECO:0000313" key="2">
    <source>
        <dbReference type="Proteomes" id="UP000789525"/>
    </source>
</evidence>
<accession>A0ACA9JYY4</accession>
<name>A0ACA9JYY4_9GLOM</name>
<reference evidence="1" key="1">
    <citation type="submission" date="2021-06" db="EMBL/GenBank/DDBJ databases">
        <authorList>
            <person name="Kallberg Y."/>
            <person name="Tangrot J."/>
            <person name="Rosling A."/>
        </authorList>
    </citation>
    <scope>NUCLEOTIDE SEQUENCE</scope>
    <source>
        <strain evidence="1">CL356</strain>
    </source>
</reference>
<sequence length="494" mass="54272">MANRHLYQSLEDGLPEENDGSVKKILKIFLFKLRGLRWILAGVIFMILTTLLGFIMYKESSDVIVDPGLIVAYNGAVASEQIICSQFGVDVLREEGNAVDAAIASMICVGTINAFSAGIGGLPNGTSEVIDFRETAPGAATKDMLAGNNKNNGLTIGIPGEVAGMRLAHEKYGKLPWKRLLEPSINISRNGFPVPPELGVRLELYRDVIMNNPQLAATYAPNGELLKEGQILYRTNYSITLEKIANDYTDFYNGSIARSLIKTIKASGGIMTLEDLANYRPVLREPVVGYYHGRKDKTHKADYYNPVYAEINDHGTTHLSTIGKDDMAVAFTSTINRIWGSNVMDPDTGIILNDQLDDFSTPGVPDFYGMLPSPHNFIVPGKKPLSSTVPTIIEKDGKLELTLGGSGGTKILSAVLEVILNIFDFDMNVLQAIQKSRVHQQLKPEIAFMESGFSYELLNDLLDIGHVIQIANVKDRRFACMVQAARKFENGTIH</sequence>
<comment type="caution">
    <text evidence="1">The sequence shown here is derived from an EMBL/GenBank/DDBJ whole genome shotgun (WGS) entry which is preliminary data.</text>
</comment>
<proteinExistence type="predicted"/>
<dbReference type="EMBL" id="CAJVPT010000347">
    <property type="protein sequence ID" value="CAG8443195.1"/>
    <property type="molecule type" value="Genomic_DNA"/>
</dbReference>
<protein>
    <submittedName>
        <fullName evidence="1">1148_t:CDS:1</fullName>
    </submittedName>
</protein>